<evidence type="ECO:0000313" key="1">
    <source>
        <dbReference type="EMBL" id="MBR7889999.1"/>
    </source>
</evidence>
<evidence type="ECO:0008006" key="3">
    <source>
        <dbReference type="Google" id="ProtNLM"/>
    </source>
</evidence>
<dbReference type="RefSeq" id="WP_211537423.1">
    <property type="nucleotide sequence ID" value="NZ_JAGSSV010000026.1"/>
</dbReference>
<sequence length="290" mass="31940">MNKKIAPWAAALFCAVSIHILIFTLSDDVSWMGFDMPTTSSQANFELLLLPKDNSSNIEKNRTPTPQQETNTVNRTSDDIVADLPKDDIELNPTDLTEPIQLIDTDEIDVAGTHSLADDTLNIDNTLIEPKEENIDTSLASDLNKPLEAITSDLPPSAIDLSKPDLLDLSNVSLSPDFKDESLTKVFSEELRNKIADSKAAQQEYSKGLSADTDYPITTDADGTRYVNIKGVCWRLPPEGDTQGEGWAIVFDGCGIKNKLFHFELNIAPSIFTNELLGPESPFYMDQSSN</sequence>
<name>A0ABS5HEW9_9GAMM</name>
<evidence type="ECO:0000313" key="2">
    <source>
        <dbReference type="Proteomes" id="UP000679722"/>
    </source>
</evidence>
<accession>A0ABS5HEW9</accession>
<dbReference type="EMBL" id="JAGSSV010000026">
    <property type="protein sequence ID" value="MBR7889999.1"/>
    <property type="molecule type" value="Genomic_DNA"/>
</dbReference>
<gene>
    <name evidence="1" type="ORF">J9B83_13860</name>
</gene>
<dbReference type="Proteomes" id="UP000679722">
    <property type="component" value="Unassembled WGS sequence"/>
</dbReference>
<organism evidence="1 2">
    <name type="scientific">Marinomonas vulgaris</name>
    <dbReference type="NCBI Taxonomy" id="2823372"/>
    <lineage>
        <taxon>Bacteria</taxon>
        <taxon>Pseudomonadati</taxon>
        <taxon>Pseudomonadota</taxon>
        <taxon>Gammaproteobacteria</taxon>
        <taxon>Oceanospirillales</taxon>
        <taxon>Oceanospirillaceae</taxon>
        <taxon>Marinomonas</taxon>
    </lineage>
</organism>
<protein>
    <recommendedName>
        <fullName evidence="3">Secreted protein</fullName>
    </recommendedName>
</protein>
<proteinExistence type="predicted"/>
<keyword evidence="2" id="KW-1185">Reference proteome</keyword>
<comment type="caution">
    <text evidence="1">The sequence shown here is derived from an EMBL/GenBank/DDBJ whole genome shotgun (WGS) entry which is preliminary data.</text>
</comment>
<reference evidence="2" key="1">
    <citation type="submission" date="2023-07" db="EMBL/GenBank/DDBJ databases">
        <title>Marinomonas vulgaris A79, complete genome.</title>
        <authorList>
            <person name="Ying J.-J."/>
        </authorList>
    </citation>
    <scope>NUCLEOTIDE SEQUENCE [LARGE SCALE GENOMIC DNA]</scope>
    <source>
        <strain evidence="2">A79</strain>
    </source>
</reference>